<dbReference type="InterPro" id="IPR002347">
    <property type="entry name" value="SDR_fam"/>
</dbReference>
<organism evidence="3 4">
    <name type="scientific">Altericroceibacterium indicum</name>
    <dbReference type="NCBI Taxonomy" id="374177"/>
    <lineage>
        <taxon>Bacteria</taxon>
        <taxon>Pseudomonadati</taxon>
        <taxon>Pseudomonadota</taxon>
        <taxon>Alphaproteobacteria</taxon>
        <taxon>Sphingomonadales</taxon>
        <taxon>Erythrobacteraceae</taxon>
        <taxon>Altericroceibacterium</taxon>
    </lineage>
</organism>
<evidence type="ECO:0000313" key="3">
    <source>
        <dbReference type="EMBL" id="MXP26758.1"/>
    </source>
</evidence>
<comment type="similarity">
    <text evidence="1">Belongs to the short-chain dehydrogenases/reductases (SDR) family.</text>
</comment>
<dbReference type="PROSITE" id="PS00061">
    <property type="entry name" value="ADH_SHORT"/>
    <property type="match status" value="1"/>
</dbReference>
<dbReference type="InterPro" id="IPR020904">
    <property type="entry name" value="Sc_DH/Rdtase_CS"/>
</dbReference>
<name>A0A845AI19_9SPHN</name>
<dbReference type="Proteomes" id="UP000460561">
    <property type="component" value="Unassembled WGS sequence"/>
</dbReference>
<keyword evidence="2 3" id="KW-0560">Oxidoreductase</keyword>
<gene>
    <name evidence="3" type="ORF">GRI39_12000</name>
</gene>
<evidence type="ECO:0000256" key="1">
    <source>
        <dbReference type="ARBA" id="ARBA00006484"/>
    </source>
</evidence>
<keyword evidence="4" id="KW-1185">Reference proteome</keyword>
<proteinExistence type="inferred from homology"/>
<dbReference type="EC" id="1.1.1.47" evidence="3"/>
<dbReference type="CDD" id="cd05233">
    <property type="entry name" value="SDR_c"/>
    <property type="match status" value="1"/>
</dbReference>
<dbReference type="PANTHER" id="PTHR24321">
    <property type="entry name" value="DEHYDROGENASES, SHORT CHAIN"/>
    <property type="match status" value="1"/>
</dbReference>
<reference evidence="3 4" key="1">
    <citation type="submission" date="2019-12" db="EMBL/GenBank/DDBJ databases">
        <title>Genomic-based taxomic classification of the family Erythrobacteraceae.</title>
        <authorList>
            <person name="Xu L."/>
        </authorList>
    </citation>
    <scope>NUCLEOTIDE SEQUENCE [LARGE SCALE GENOMIC DNA]</scope>
    <source>
        <strain evidence="3 4">DSM 18604</strain>
    </source>
</reference>
<dbReference type="OrthoDB" id="7170719at2"/>
<dbReference type="SUPFAM" id="SSF51735">
    <property type="entry name" value="NAD(P)-binding Rossmann-fold domains"/>
    <property type="match status" value="1"/>
</dbReference>
<dbReference type="FunFam" id="3.40.50.720:FF:000084">
    <property type="entry name" value="Short-chain dehydrogenase reductase"/>
    <property type="match status" value="1"/>
</dbReference>
<dbReference type="AlphaFoldDB" id="A0A845AI19"/>
<dbReference type="PRINTS" id="PR00081">
    <property type="entry name" value="GDHRDH"/>
</dbReference>
<dbReference type="PANTHER" id="PTHR24321:SF8">
    <property type="entry name" value="ESTRADIOL 17-BETA-DEHYDROGENASE 8-RELATED"/>
    <property type="match status" value="1"/>
</dbReference>
<protein>
    <submittedName>
        <fullName evidence="3">Glucose 1-dehydrogenase</fullName>
        <ecNumber evidence="3">1.1.1.47</ecNumber>
    </submittedName>
</protein>
<dbReference type="NCBIfam" id="NF005559">
    <property type="entry name" value="PRK07231.1"/>
    <property type="match status" value="1"/>
</dbReference>
<dbReference type="GO" id="GO:0047936">
    <property type="term" value="F:glucose 1-dehydrogenase [NAD(P)+] activity"/>
    <property type="evidence" value="ECO:0007669"/>
    <property type="project" value="UniProtKB-EC"/>
</dbReference>
<evidence type="ECO:0000313" key="4">
    <source>
        <dbReference type="Proteomes" id="UP000460561"/>
    </source>
</evidence>
<dbReference type="Gene3D" id="3.40.50.720">
    <property type="entry name" value="NAD(P)-binding Rossmann-like Domain"/>
    <property type="match status" value="1"/>
</dbReference>
<dbReference type="InterPro" id="IPR036291">
    <property type="entry name" value="NAD(P)-bd_dom_sf"/>
</dbReference>
<dbReference type="PRINTS" id="PR00080">
    <property type="entry name" value="SDRFAMILY"/>
</dbReference>
<sequence length="252" mass="26162">MTQDFAGKVAIVTGGASGIGEAVSRDLSGRGAQVVVADFNEEGVRALVDELSQRSGVEARAFKVDVSKPDEVEAMVGFTIKEFGQLDLAVNNAGIGGKSAPMGEIDPDDWHKVLNVNLHGVFYGMRYQIPAMLKSGGGSIVNMASILGAVGWRGSAAYVASKHAVTGITQTAALEYSSKGIRVNAVGPGFIKTPLIETSMSDEAHAGLVGMHPIGRLGTPDEVAAITNFLLSDAASFVTGSYYPVDGAFLAQ</sequence>
<comment type="caution">
    <text evidence="3">The sequence shown here is derived from an EMBL/GenBank/DDBJ whole genome shotgun (WGS) entry which is preliminary data.</text>
</comment>
<dbReference type="Pfam" id="PF13561">
    <property type="entry name" value="adh_short_C2"/>
    <property type="match status" value="1"/>
</dbReference>
<dbReference type="NCBIfam" id="NF009466">
    <property type="entry name" value="PRK12826.1-2"/>
    <property type="match status" value="1"/>
</dbReference>
<accession>A0A845AI19</accession>
<evidence type="ECO:0000256" key="2">
    <source>
        <dbReference type="ARBA" id="ARBA00023002"/>
    </source>
</evidence>
<dbReference type="RefSeq" id="WP_160739953.1">
    <property type="nucleotide sequence ID" value="NZ_WTYQ01000004.1"/>
</dbReference>
<dbReference type="EMBL" id="WTYQ01000004">
    <property type="protein sequence ID" value="MXP26758.1"/>
    <property type="molecule type" value="Genomic_DNA"/>
</dbReference>